<dbReference type="SUPFAM" id="SSF55326">
    <property type="entry name" value="PurM N-terminal domain-like"/>
    <property type="match status" value="1"/>
</dbReference>
<evidence type="ECO:0000259" key="4">
    <source>
        <dbReference type="Pfam" id="PF00586"/>
    </source>
</evidence>
<gene>
    <name evidence="2" type="primary">thiL</name>
    <name evidence="5" type="ORF">HMPREF9445_03241</name>
</gene>
<feature type="binding site" evidence="2">
    <location>
        <begin position="161"/>
        <end position="162"/>
    </location>
    <ligand>
        <name>ATP</name>
        <dbReference type="ChEBI" id="CHEBI:30616"/>
    </ligand>
</feature>
<feature type="domain" description="PurM-like N-terminal" evidence="4">
    <location>
        <begin position="66"/>
        <end position="178"/>
    </location>
</feature>
<reference evidence="5 6" key="1">
    <citation type="submission" date="2011-02" db="EMBL/GenBank/DDBJ databases">
        <authorList>
            <person name="Weinstock G."/>
            <person name="Sodergren E."/>
            <person name="Clifton S."/>
            <person name="Fulton L."/>
            <person name="Fulton B."/>
            <person name="Courtney L."/>
            <person name="Fronick C."/>
            <person name="Harrison M."/>
            <person name="Strong C."/>
            <person name="Farmer C."/>
            <person name="Delahaunty K."/>
            <person name="Markovic C."/>
            <person name="Hall O."/>
            <person name="Minx P."/>
            <person name="Tomlinson C."/>
            <person name="Mitreva M."/>
            <person name="Hou S."/>
            <person name="Chen J."/>
            <person name="Wollam A."/>
            <person name="Pepin K.H."/>
            <person name="Johnson M."/>
            <person name="Bhonagiri V."/>
            <person name="Zhang X."/>
            <person name="Suruliraj S."/>
            <person name="Warren W."/>
            <person name="Chinwalla A."/>
            <person name="Mardis E.R."/>
            <person name="Wilson R.K."/>
        </authorList>
    </citation>
    <scope>NUCLEOTIDE SEQUENCE [LARGE SCALE GENOMIC DNA]</scope>
    <source>
        <strain evidence="5 6">YIT 12056</strain>
    </source>
</reference>
<feature type="binding site" evidence="2">
    <location>
        <position position="162"/>
    </location>
    <ligand>
        <name>Mg(2+)</name>
        <dbReference type="ChEBI" id="CHEBI:18420"/>
        <label>1</label>
    </ligand>
</feature>
<evidence type="ECO:0000256" key="1">
    <source>
        <dbReference type="ARBA" id="ARBA00022977"/>
    </source>
</evidence>
<feature type="binding site" evidence="2">
    <location>
        <position position="85"/>
    </location>
    <ligand>
        <name>Mg(2+)</name>
        <dbReference type="ChEBI" id="CHEBI:18420"/>
        <label>2</label>
    </ligand>
</feature>
<keyword evidence="2" id="KW-0547">Nucleotide-binding</keyword>
<dbReference type="HAMAP" id="MF_02128">
    <property type="entry name" value="TMP_kinase"/>
    <property type="match status" value="1"/>
</dbReference>
<keyword evidence="2" id="KW-0808">Transferase</keyword>
<name>A0ABP2KN53_9BACE</name>
<comment type="miscellaneous">
    <text evidence="2">Reaction mechanism of ThiL seems to utilize a direct, inline transfer of the gamma-phosphate of ATP to TMP rather than a phosphorylated enzyme intermediate.</text>
</comment>
<feature type="binding site" evidence="2">
    <location>
        <position position="268"/>
    </location>
    <ligand>
        <name>ATP</name>
        <dbReference type="ChEBI" id="CHEBI:30616"/>
    </ligand>
</feature>
<dbReference type="EC" id="2.7.4.16" evidence="2"/>
<dbReference type="CDD" id="cd02194">
    <property type="entry name" value="ThiL"/>
    <property type="match status" value="1"/>
</dbReference>
<evidence type="ECO:0000256" key="3">
    <source>
        <dbReference type="SAM" id="MobiDB-lite"/>
    </source>
</evidence>
<accession>A0ABP2KN53</accession>
<feature type="binding site" evidence="2">
    <location>
        <position position="269"/>
    </location>
    <ligand>
        <name>Mg(2+)</name>
        <dbReference type="ChEBI" id="CHEBI:18420"/>
        <label>5</label>
    </ligand>
</feature>
<feature type="binding site" evidence="2">
    <location>
        <position position="266"/>
    </location>
    <ligand>
        <name>Mg(2+)</name>
        <dbReference type="ChEBI" id="CHEBI:18420"/>
        <label>3</label>
    </ligand>
</feature>
<comment type="caution">
    <text evidence="5">The sequence shown here is derived from an EMBL/GenBank/DDBJ whole genome shotgun (WGS) entry which is preliminary data.</text>
</comment>
<dbReference type="Gene3D" id="3.90.650.10">
    <property type="entry name" value="PurM-like C-terminal domain"/>
    <property type="match status" value="1"/>
</dbReference>
<feature type="binding site" evidence="2">
    <location>
        <position position="68"/>
    </location>
    <ligand>
        <name>Mg(2+)</name>
        <dbReference type="ChEBI" id="CHEBI:18420"/>
        <label>3</label>
    </ligand>
</feature>
<dbReference type="NCBIfam" id="TIGR01379">
    <property type="entry name" value="thiL"/>
    <property type="match status" value="1"/>
</dbReference>
<comment type="catalytic activity">
    <reaction evidence="2">
        <text>thiamine phosphate + ATP = thiamine diphosphate + ADP</text>
        <dbReference type="Rhea" id="RHEA:15913"/>
        <dbReference type="ChEBI" id="CHEBI:30616"/>
        <dbReference type="ChEBI" id="CHEBI:37575"/>
        <dbReference type="ChEBI" id="CHEBI:58937"/>
        <dbReference type="ChEBI" id="CHEBI:456216"/>
        <dbReference type="EC" id="2.7.4.16"/>
    </reaction>
</comment>
<dbReference type="EMBL" id="AFBM01000031">
    <property type="protein sequence ID" value="EGF49867.1"/>
    <property type="molecule type" value="Genomic_DNA"/>
</dbReference>
<keyword evidence="1 2" id="KW-0784">Thiamine biosynthesis</keyword>
<feature type="binding site" evidence="2">
    <location>
        <position position="371"/>
    </location>
    <ligand>
        <name>substrate</name>
    </ligand>
</feature>
<evidence type="ECO:0000256" key="2">
    <source>
        <dbReference type="HAMAP-Rule" id="MF_02128"/>
    </source>
</evidence>
<dbReference type="InterPro" id="IPR006283">
    <property type="entry name" value="ThiL-like"/>
</dbReference>
<proteinExistence type="inferred from homology"/>
<feature type="binding site" evidence="2">
    <location>
        <position position="319"/>
    </location>
    <ligand>
        <name>substrate</name>
    </ligand>
</feature>
<dbReference type="Proteomes" id="UP000010321">
    <property type="component" value="Unassembled WGS sequence"/>
</dbReference>
<dbReference type="InterPro" id="IPR036676">
    <property type="entry name" value="PurM-like_C_sf"/>
</dbReference>
<dbReference type="PANTHER" id="PTHR30270">
    <property type="entry name" value="THIAMINE-MONOPHOSPHATE KINASE"/>
    <property type="match status" value="1"/>
</dbReference>
<keyword evidence="2" id="KW-0067">ATP-binding</keyword>
<comment type="similarity">
    <text evidence="2">Belongs to the thiamine-monophosphate kinase family.</text>
</comment>
<feature type="binding site" evidence="2">
    <location>
        <position position="114"/>
    </location>
    <ligand>
        <name>Mg(2+)</name>
        <dbReference type="ChEBI" id="CHEBI:18420"/>
        <label>4</label>
    </ligand>
</feature>
<feature type="binding site" evidence="2">
    <location>
        <position position="92"/>
    </location>
    <ligand>
        <name>substrate</name>
    </ligand>
</feature>
<keyword evidence="2" id="KW-0460">Magnesium</keyword>
<feature type="compositionally biased region" description="Acidic residues" evidence="3">
    <location>
        <begin position="383"/>
        <end position="392"/>
    </location>
</feature>
<feature type="binding site" evidence="2">
    <location>
        <position position="114"/>
    </location>
    <ligand>
        <name>Mg(2+)</name>
        <dbReference type="ChEBI" id="CHEBI:18420"/>
        <label>3</label>
    </ligand>
</feature>
<dbReference type="SUPFAM" id="SSF56042">
    <property type="entry name" value="PurM C-terminal domain-like"/>
    <property type="match status" value="1"/>
</dbReference>
<sequence>MKVDSRELKVAVQCKYVVTIRFQLSTFTFQLIKMRTEIATLGEFGLIRHLTEGIELKNESSRYGIGDDAAVLSYPADKEVLVTTDLLLEGVHFDLTYVPLKHLGYKAAIVNFSDIYAMNGTPRQITVSLGLSKRFSVEDMEELYAGVRLACEEYGVDIVGGDTSSSYTGLTISITCIGEGEKGKIVYRNGAKETDLICVSGDLGAAYMGLQLLEREKSVLKGGDKDLQPDFAGKEYLLERQLKPEARRDIIQKLAKEGIQPTSMMDVSDGLSSELLHICTQSKVGCRIYEEHIPIDYQTAVMAEEFNMNLTTCALNGGEDYELLFTVPIADHEKVSDMEGVKLIGHITKPELGCALITRDGQEFELKAQGWNPLKEESATSEATEDMEDSKE</sequence>
<feature type="binding site" evidence="2">
    <location>
        <position position="144"/>
    </location>
    <ligand>
        <name>ATP</name>
        <dbReference type="ChEBI" id="CHEBI:30616"/>
    </ligand>
</feature>
<keyword evidence="2 5" id="KW-0418">Kinase</keyword>
<keyword evidence="2" id="KW-0479">Metal-binding</keyword>
<dbReference type="InterPro" id="IPR036921">
    <property type="entry name" value="PurM-like_N_sf"/>
</dbReference>
<feature type="binding site" evidence="2">
    <location>
        <position position="188"/>
    </location>
    <ligand>
        <name>ATP</name>
        <dbReference type="ChEBI" id="CHEBI:30616"/>
    </ligand>
</feature>
<keyword evidence="6" id="KW-1185">Reference proteome</keyword>
<feature type="binding site" evidence="2">
    <location>
        <position position="83"/>
    </location>
    <ligand>
        <name>Mg(2+)</name>
        <dbReference type="ChEBI" id="CHEBI:18420"/>
        <label>4</label>
    </ligand>
</feature>
<evidence type="ECO:0000313" key="6">
    <source>
        <dbReference type="Proteomes" id="UP000010321"/>
    </source>
</evidence>
<organism evidence="5 6">
    <name type="scientific">Bacteroides clarus YIT 12056</name>
    <dbReference type="NCBI Taxonomy" id="762984"/>
    <lineage>
        <taxon>Bacteria</taxon>
        <taxon>Pseudomonadati</taxon>
        <taxon>Bacteroidota</taxon>
        <taxon>Bacteroidia</taxon>
        <taxon>Bacteroidales</taxon>
        <taxon>Bacteroidaceae</taxon>
        <taxon>Bacteroides</taxon>
    </lineage>
</organism>
<dbReference type="InterPro" id="IPR016188">
    <property type="entry name" value="PurM-like_N"/>
</dbReference>
<dbReference type="PANTHER" id="PTHR30270:SF0">
    <property type="entry name" value="THIAMINE-MONOPHOSPHATE KINASE"/>
    <property type="match status" value="1"/>
</dbReference>
<feature type="binding site" evidence="2">
    <location>
        <position position="114"/>
    </location>
    <ligand>
        <name>Mg(2+)</name>
        <dbReference type="ChEBI" id="CHEBI:18420"/>
        <label>2</label>
    </ligand>
</feature>
<comment type="pathway">
    <text evidence="2">Cofactor biosynthesis; thiamine diphosphate biosynthesis; thiamine diphosphate from thiamine phosphate: step 1/1.</text>
</comment>
<protein>
    <recommendedName>
        <fullName evidence="2">Thiamine-monophosphate kinase</fullName>
        <shortName evidence="2">TMP kinase</shortName>
        <shortName evidence="2">Thiamine-phosphate kinase</shortName>
        <ecNumber evidence="2">2.7.4.16</ecNumber>
    </recommendedName>
</protein>
<dbReference type="Gene3D" id="3.30.1330.10">
    <property type="entry name" value="PurM-like, N-terminal domain"/>
    <property type="match status" value="1"/>
</dbReference>
<comment type="function">
    <text evidence="2">Catalyzes the ATP-dependent phosphorylation of thiamine-monophosphate (TMP) to form thiamine-pyrophosphate (TPP), the active form of vitamin B1.</text>
</comment>
<feature type="binding site" evidence="2">
    <location>
        <position position="85"/>
    </location>
    <ligand>
        <name>Mg(2+)</name>
        <dbReference type="ChEBI" id="CHEBI:18420"/>
        <label>1</label>
    </ligand>
</feature>
<dbReference type="Pfam" id="PF00586">
    <property type="entry name" value="AIRS"/>
    <property type="match status" value="1"/>
</dbReference>
<feature type="binding site" evidence="2">
    <location>
        <position position="84"/>
    </location>
    <ligand>
        <name>Mg(2+)</name>
        <dbReference type="ChEBI" id="CHEBI:18420"/>
        <label>1</label>
    </ligand>
</feature>
<feature type="binding site" evidence="2">
    <location>
        <position position="68"/>
    </location>
    <ligand>
        <name>Mg(2+)</name>
        <dbReference type="ChEBI" id="CHEBI:18420"/>
        <label>4</label>
    </ligand>
</feature>
<feature type="region of interest" description="Disordered" evidence="3">
    <location>
        <begin position="369"/>
        <end position="392"/>
    </location>
</feature>
<evidence type="ECO:0000313" key="5">
    <source>
        <dbReference type="EMBL" id="EGF49867.1"/>
    </source>
</evidence>
<dbReference type="GO" id="GO:0016301">
    <property type="term" value="F:kinase activity"/>
    <property type="evidence" value="ECO:0007669"/>
    <property type="project" value="UniProtKB-KW"/>
</dbReference>